<dbReference type="EMBL" id="JAUJFL010000010">
    <property type="protein sequence ID" value="KAK2597205.1"/>
    <property type="molecule type" value="Genomic_DNA"/>
</dbReference>
<dbReference type="Proteomes" id="UP001265746">
    <property type="component" value="Unassembled WGS sequence"/>
</dbReference>
<proteinExistence type="predicted"/>
<dbReference type="AlphaFoldDB" id="A0AAD9S267"/>
<keyword evidence="2" id="KW-1185">Reference proteome</keyword>
<accession>A0AAD9S267</accession>
<evidence type="ECO:0000313" key="1">
    <source>
        <dbReference type="EMBL" id="KAK2597205.1"/>
    </source>
</evidence>
<evidence type="ECO:0000313" key="2">
    <source>
        <dbReference type="Proteomes" id="UP001265746"/>
    </source>
</evidence>
<dbReference type="InterPro" id="IPR027417">
    <property type="entry name" value="P-loop_NTPase"/>
</dbReference>
<gene>
    <name evidence="1" type="ORF">N8I77_013066</name>
</gene>
<comment type="caution">
    <text evidence="1">The sequence shown here is derived from an EMBL/GenBank/DDBJ whole genome shotgun (WGS) entry which is preliminary data.</text>
</comment>
<organism evidence="1 2">
    <name type="scientific">Phomopsis amygdali</name>
    <name type="common">Fusicoccum amygdali</name>
    <dbReference type="NCBI Taxonomy" id="1214568"/>
    <lineage>
        <taxon>Eukaryota</taxon>
        <taxon>Fungi</taxon>
        <taxon>Dikarya</taxon>
        <taxon>Ascomycota</taxon>
        <taxon>Pezizomycotina</taxon>
        <taxon>Sordariomycetes</taxon>
        <taxon>Sordariomycetidae</taxon>
        <taxon>Diaporthales</taxon>
        <taxon>Diaporthaceae</taxon>
        <taxon>Diaporthe</taxon>
    </lineage>
</organism>
<evidence type="ECO:0008006" key="3">
    <source>
        <dbReference type="Google" id="ProtNLM"/>
    </source>
</evidence>
<protein>
    <recommendedName>
        <fullName evidence="3">DNA2/NAM7 helicase-like C-terminal domain-containing protein</fullName>
    </recommendedName>
</protein>
<name>A0AAD9S267_PHOAM</name>
<dbReference type="SUPFAM" id="SSF52540">
    <property type="entry name" value="P-loop containing nucleoside triphosphate hydrolases"/>
    <property type="match status" value="1"/>
</dbReference>
<reference evidence="1" key="1">
    <citation type="submission" date="2023-06" db="EMBL/GenBank/DDBJ databases">
        <authorList>
            <person name="Noh H."/>
        </authorList>
    </citation>
    <scope>NUCLEOTIDE SEQUENCE</scope>
    <source>
        <strain evidence="1">DUCC20226</strain>
    </source>
</reference>
<sequence length="183" mass="21303">MKRIRKTIDHFICETLANTDLVVCTFVVAQSLHHHKLYRPAAVHVDEASREHETLIRWVRIAVEPRVLIITGDFRQDAPFSLVQHVSLKADDRVLASYMSPFSSQYMMPLSQRIMAKAPRWVAYLADNSRQHDGLQDLPSRLFYQRTMLTPFDPLNPHILTYVWHVFGGQLVQENRRGRKAKI</sequence>